<evidence type="ECO:0000256" key="1">
    <source>
        <dbReference type="ARBA" id="ARBA00022614"/>
    </source>
</evidence>
<evidence type="ECO:0000313" key="6">
    <source>
        <dbReference type="Proteomes" id="UP001431783"/>
    </source>
</evidence>
<dbReference type="Pfam" id="PF13306">
    <property type="entry name" value="LRR_5"/>
    <property type="match status" value="1"/>
</dbReference>
<dbReference type="Proteomes" id="UP001431783">
    <property type="component" value="Unassembled WGS sequence"/>
</dbReference>
<dbReference type="SMART" id="SM00369">
    <property type="entry name" value="LRR_TYP"/>
    <property type="match status" value="3"/>
</dbReference>
<dbReference type="InterPro" id="IPR003591">
    <property type="entry name" value="Leu-rich_rpt_typical-subtyp"/>
</dbReference>
<dbReference type="Gene3D" id="3.80.10.10">
    <property type="entry name" value="Ribonuclease Inhibitor"/>
    <property type="match status" value="1"/>
</dbReference>
<dbReference type="AlphaFoldDB" id="A0AAW1VID6"/>
<reference evidence="5 6" key="1">
    <citation type="submission" date="2023-03" db="EMBL/GenBank/DDBJ databases">
        <title>Genome insight into feeding habits of ladybird beetles.</title>
        <authorList>
            <person name="Li H.-S."/>
            <person name="Huang Y.-H."/>
            <person name="Pang H."/>
        </authorList>
    </citation>
    <scope>NUCLEOTIDE SEQUENCE [LARGE SCALE GENOMIC DNA]</scope>
    <source>
        <strain evidence="5">SYSU_2023b</strain>
        <tissue evidence="5">Whole body</tissue>
    </source>
</reference>
<keyword evidence="2 4" id="KW-0732">Signal</keyword>
<dbReference type="PANTHER" id="PTHR24373:SF275">
    <property type="entry name" value="TIR DOMAIN-CONTAINING PROTEIN"/>
    <property type="match status" value="1"/>
</dbReference>
<proteinExistence type="predicted"/>
<comment type="caution">
    <text evidence="5">The sequence shown here is derived from an EMBL/GenBank/DDBJ whole genome shotgun (WGS) entry which is preliminary data.</text>
</comment>
<feature type="chain" id="PRO_5043699436" evidence="4">
    <location>
        <begin position="21"/>
        <end position="290"/>
    </location>
</feature>
<feature type="signal peptide" evidence="4">
    <location>
        <begin position="1"/>
        <end position="20"/>
    </location>
</feature>
<evidence type="ECO:0000256" key="2">
    <source>
        <dbReference type="ARBA" id="ARBA00022729"/>
    </source>
</evidence>
<keyword evidence="1" id="KW-0433">Leucine-rich repeat</keyword>
<keyword evidence="3" id="KW-0677">Repeat</keyword>
<dbReference type="EMBL" id="JARQZJ010000146">
    <property type="protein sequence ID" value="KAK9893077.1"/>
    <property type="molecule type" value="Genomic_DNA"/>
</dbReference>
<dbReference type="PANTHER" id="PTHR24373">
    <property type="entry name" value="SLIT RELATED LEUCINE-RICH REPEAT NEURONAL PROTEIN"/>
    <property type="match status" value="1"/>
</dbReference>
<organism evidence="5 6">
    <name type="scientific">Henosepilachna vigintioctopunctata</name>
    <dbReference type="NCBI Taxonomy" id="420089"/>
    <lineage>
        <taxon>Eukaryota</taxon>
        <taxon>Metazoa</taxon>
        <taxon>Ecdysozoa</taxon>
        <taxon>Arthropoda</taxon>
        <taxon>Hexapoda</taxon>
        <taxon>Insecta</taxon>
        <taxon>Pterygota</taxon>
        <taxon>Neoptera</taxon>
        <taxon>Endopterygota</taxon>
        <taxon>Coleoptera</taxon>
        <taxon>Polyphaga</taxon>
        <taxon>Cucujiformia</taxon>
        <taxon>Coccinelloidea</taxon>
        <taxon>Coccinellidae</taxon>
        <taxon>Epilachninae</taxon>
        <taxon>Epilachnini</taxon>
        <taxon>Henosepilachna</taxon>
    </lineage>
</organism>
<gene>
    <name evidence="5" type="ORF">WA026_023569</name>
</gene>
<dbReference type="InterPro" id="IPR050328">
    <property type="entry name" value="Dev_Immune_Receptor"/>
</dbReference>
<dbReference type="InterPro" id="IPR032675">
    <property type="entry name" value="LRR_dom_sf"/>
</dbReference>
<evidence type="ECO:0000256" key="3">
    <source>
        <dbReference type="ARBA" id="ARBA00022737"/>
    </source>
</evidence>
<name>A0AAW1VID6_9CUCU</name>
<dbReference type="InterPro" id="IPR026906">
    <property type="entry name" value="LRR_5"/>
</dbReference>
<protein>
    <submittedName>
        <fullName evidence="5">Uncharacterized protein</fullName>
    </submittedName>
</protein>
<evidence type="ECO:0000313" key="5">
    <source>
        <dbReference type="EMBL" id="KAK9893077.1"/>
    </source>
</evidence>
<dbReference type="SUPFAM" id="SSF52058">
    <property type="entry name" value="L domain-like"/>
    <property type="match status" value="1"/>
</dbReference>
<evidence type="ECO:0000256" key="4">
    <source>
        <dbReference type="SAM" id="SignalP"/>
    </source>
</evidence>
<accession>A0AAW1VID6</accession>
<keyword evidence="6" id="KW-1185">Reference proteome</keyword>
<sequence length="290" mass="33251">MTGIELLLSFCFFSVGYCQGYIDDDTYKIHISDSKGKITKEKLTTNKNVSFLEIMFTKVTSIEPDSFCAIPNVKTIHITGNKMFPKITKQLFQCTPELSAFVIDDHVQTNQEIERDAFTGLENFTHLELRHVNIGRIGKDMFVGINLEILILVSCSITEIDADSFSGMLNLKELELGHNLIESFKPGTFKNLPNLKKLYLNKNEISEIKWDQWDILPSLVFIDFADNPLVKCDVSKIKEYFPVVQHFNLGNSFNATQKAAMIEESGRFNITIKFIDYYDIPVYEIEKELK</sequence>